<evidence type="ECO:0000313" key="2">
    <source>
        <dbReference type="EMBL" id="CAK9315063.1"/>
    </source>
</evidence>
<organism evidence="2 3">
    <name type="scientific">Citrullus colocynthis</name>
    <name type="common">colocynth</name>
    <dbReference type="NCBI Taxonomy" id="252529"/>
    <lineage>
        <taxon>Eukaryota</taxon>
        <taxon>Viridiplantae</taxon>
        <taxon>Streptophyta</taxon>
        <taxon>Embryophyta</taxon>
        <taxon>Tracheophyta</taxon>
        <taxon>Spermatophyta</taxon>
        <taxon>Magnoliopsida</taxon>
        <taxon>eudicotyledons</taxon>
        <taxon>Gunneridae</taxon>
        <taxon>Pentapetalae</taxon>
        <taxon>rosids</taxon>
        <taxon>fabids</taxon>
        <taxon>Cucurbitales</taxon>
        <taxon>Cucurbitaceae</taxon>
        <taxon>Benincaseae</taxon>
        <taxon>Citrullus</taxon>
    </lineage>
</organism>
<sequence>MEERQLRRTVKEKGLNPTGPQKIRTDSIWGFPNSTKKPSSSNLPLHSSLGFSLSPLTGFQFFLQWLKLT</sequence>
<dbReference type="EMBL" id="OZ021736">
    <property type="protein sequence ID" value="CAK9315063.1"/>
    <property type="molecule type" value="Genomic_DNA"/>
</dbReference>
<accession>A0ABP0Y3Q6</accession>
<evidence type="ECO:0000313" key="3">
    <source>
        <dbReference type="Proteomes" id="UP001642487"/>
    </source>
</evidence>
<name>A0ABP0Y3Q6_9ROSI</name>
<reference evidence="2 3" key="1">
    <citation type="submission" date="2024-03" db="EMBL/GenBank/DDBJ databases">
        <authorList>
            <person name="Gkanogiannis A."/>
            <person name="Becerra Lopez-Lavalle L."/>
        </authorList>
    </citation>
    <scope>NUCLEOTIDE SEQUENCE [LARGE SCALE GENOMIC DNA]</scope>
</reference>
<dbReference type="Proteomes" id="UP001642487">
    <property type="component" value="Chromosome 2"/>
</dbReference>
<feature type="region of interest" description="Disordered" evidence="1">
    <location>
        <begin position="1"/>
        <end position="32"/>
    </location>
</feature>
<proteinExistence type="predicted"/>
<evidence type="ECO:0000256" key="1">
    <source>
        <dbReference type="SAM" id="MobiDB-lite"/>
    </source>
</evidence>
<protein>
    <submittedName>
        <fullName evidence="2">Uncharacterized protein</fullName>
    </submittedName>
</protein>
<keyword evidence="3" id="KW-1185">Reference proteome</keyword>
<gene>
    <name evidence="2" type="ORF">CITCOLO1_LOCUS6843</name>
</gene>
<feature type="compositionally biased region" description="Basic and acidic residues" evidence="1">
    <location>
        <begin position="1"/>
        <end position="14"/>
    </location>
</feature>